<proteinExistence type="predicted"/>
<keyword evidence="3" id="KW-1185">Reference proteome</keyword>
<dbReference type="eggNOG" id="ENOG502Z8QU">
    <property type="taxonomic scope" value="Bacteria"/>
</dbReference>
<dbReference type="AlphaFoldDB" id="I3CED2"/>
<keyword evidence="1 2" id="KW-0378">Hydrolase</keyword>
<dbReference type="PROSITE" id="PS51257">
    <property type="entry name" value="PROKAR_LIPOPROTEIN"/>
    <property type="match status" value="1"/>
</dbReference>
<name>I3CED2_9GAMM</name>
<sequence>MRIRNFSFLKPSALLLSLTLLGGCVDGNATLGIILGLAAAAGVASLGGGGGSDSGGSTTPDTEKQTLITSQYDGLSDDLLTAGVGVGGLRNPPTTGTDPINPTSSEIRKATLISQYQATHDMRTTSGYGTLYGATATTAFAMPASEDGLVAGKEYLGYLDDTTGKNVSVMLQIPNNFNVSSPCIVATASPEFRGIYSAVGLAGEWGLKNNCAVVYTDKGAGVGEHDLNTNTVFLIDGVRRLATETARDVTTTPNFVAQGSDALDLAAFSSTYPYRIAYKAAHSKKNPEAEWGANLLDAIEFALYVLNFEENYGSSQSSNVLTAENTLIIAAATSTGGEAVLQAAEQDTNGLIDGVVVLSPTISPRKLANTNGFTIKYGKTSYFNAVHGRSLFDALTYQNIYQPCASVNSSVSEIAGSRGRCSALYAQGLLTSTTINAQAEEARQRLKDYGILSTTAAMSDIYWDSSVYAGLSVLYANAYGRFSVTENLCGYSYAGTNPDTSTVRAKYAYDLTDDYLSSSGFPPTSGTDLVNNYGNNGSGIPYRESINNNGLLDEYLQGALCLRRLFTGTTGIVATEGSALTSTEQNNARRVQEGLSEAILTGNLRGKPAIIIHGQDDALAHVNFSSRSYYGLNQQIEGSQSHLSYIEVTNANHFDALNEQYELNSQVPLVYYFYNGLDRLYGYFRNRTLLPQSQVIPTTPPSATANKVTTANLPLMDNGTYSCQITFDGQTLSIPECRNDL</sequence>
<dbReference type="InterPro" id="IPR016582">
    <property type="entry name" value="OHBut_olig_hydro_put"/>
</dbReference>
<dbReference type="Proteomes" id="UP000005744">
    <property type="component" value="Unassembled WGS sequence"/>
</dbReference>
<dbReference type="HOGENOM" id="CLU_420258_0_0_6"/>
<organism evidence="2 3">
    <name type="scientific">Beggiatoa alba B18LD</name>
    <dbReference type="NCBI Taxonomy" id="395493"/>
    <lineage>
        <taxon>Bacteria</taxon>
        <taxon>Pseudomonadati</taxon>
        <taxon>Pseudomonadota</taxon>
        <taxon>Gammaproteobacteria</taxon>
        <taxon>Thiotrichales</taxon>
        <taxon>Thiotrichaceae</taxon>
        <taxon>Beggiatoa</taxon>
    </lineage>
</organism>
<protein>
    <submittedName>
        <fullName evidence="2">3HB-oligomer hydrolase (3HBOH)</fullName>
    </submittedName>
</protein>
<dbReference type="GO" id="GO:0047989">
    <property type="term" value="F:hydroxybutyrate-dimer hydrolase activity"/>
    <property type="evidence" value="ECO:0007669"/>
    <property type="project" value="InterPro"/>
</dbReference>
<dbReference type="RefSeq" id="WP_002684421.1">
    <property type="nucleotide sequence ID" value="NZ_JH600070.1"/>
</dbReference>
<gene>
    <name evidence="2" type="ORF">BegalDRAFT_1072</name>
</gene>
<dbReference type="OrthoDB" id="4294477at2"/>
<evidence type="ECO:0000256" key="1">
    <source>
        <dbReference type="ARBA" id="ARBA00022801"/>
    </source>
</evidence>
<dbReference type="Pfam" id="PF10605">
    <property type="entry name" value="3HBOH"/>
    <property type="match status" value="1"/>
</dbReference>
<accession>I3CED2</accession>
<dbReference type="EMBL" id="JH600070">
    <property type="protein sequence ID" value="EIJ41975.1"/>
    <property type="molecule type" value="Genomic_DNA"/>
</dbReference>
<dbReference type="STRING" id="395493.BegalDRAFT_1072"/>
<dbReference type="GO" id="GO:0005615">
    <property type="term" value="C:extracellular space"/>
    <property type="evidence" value="ECO:0007669"/>
    <property type="project" value="InterPro"/>
</dbReference>
<evidence type="ECO:0000313" key="3">
    <source>
        <dbReference type="Proteomes" id="UP000005744"/>
    </source>
</evidence>
<dbReference type="GO" id="GO:0019605">
    <property type="term" value="P:butyrate metabolic process"/>
    <property type="evidence" value="ECO:0007669"/>
    <property type="project" value="InterPro"/>
</dbReference>
<reference evidence="2 3" key="1">
    <citation type="submission" date="2011-11" db="EMBL/GenBank/DDBJ databases">
        <title>Improved High-Quality Draft sequence of Beggiatoa alba B18lD.</title>
        <authorList>
            <consortium name="US DOE Joint Genome Institute"/>
            <person name="Lucas S."/>
            <person name="Han J."/>
            <person name="Lapidus A."/>
            <person name="Cheng J.-F."/>
            <person name="Goodwin L."/>
            <person name="Pitluck S."/>
            <person name="Peters L."/>
            <person name="Mikhailova N."/>
            <person name="Held B."/>
            <person name="Detter J.C."/>
            <person name="Han C."/>
            <person name="Tapia R."/>
            <person name="Land M."/>
            <person name="Hauser L."/>
            <person name="Kyrpides N."/>
            <person name="Ivanova N."/>
            <person name="Pagani I."/>
            <person name="Samuel K."/>
            <person name="Teske A."/>
            <person name="Mueller J."/>
            <person name="Woyke T."/>
        </authorList>
    </citation>
    <scope>NUCLEOTIDE SEQUENCE [LARGE SCALE GENOMIC DNA]</scope>
    <source>
        <strain evidence="2 3">B18LD</strain>
    </source>
</reference>
<evidence type="ECO:0000313" key="2">
    <source>
        <dbReference type="EMBL" id="EIJ41975.1"/>
    </source>
</evidence>